<evidence type="ECO:0000313" key="2">
    <source>
        <dbReference type="Proteomes" id="UP000670092"/>
    </source>
</evidence>
<comment type="caution">
    <text evidence="1">The sequence shown here is derived from an EMBL/GenBank/DDBJ whole genome shotgun (WGS) entry which is preliminary data.</text>
</comment>
<gene>
    <name evidence="1" type="ORF">I7I52_10695</name>
</gene>
<dbReference type="AlphaFoldDB" id="A0A8H8D444"/>
<dbReference type="Proteomes" id="UP000670092">
    <property type="component" value="Unassembled WGS sequence"/>
</dbReference>
<protein>
    <submittedName>
        <fullName evidence="1">Uncharacterized protein</fullName>
    </submittedName>
</protein>
<evidence type="ECO:0000313" key="1">
    <source>
        <dbReference type="EMBL" id="KAG5300152.1"/>
    </source>
</evidence>
<accession>A0A8H8D444</accession>
<dbReference type="VEuPathDB" id="FungiDB:I7I52_10695"/>
<reference evidence="1 2" key="1">
    <citation type="submission" date="2021-01" db="EMBL/GenBank/DDBJ databases">
        <title>Chromosome-level genome assembly of a human fungal pathogen reveals clustering of transcriptionally co-regulated genes.</title>
        <authorList>
            <person name="Voorhies M."/>
            <person name="Cohen S."/>
            <person name="Shea T.P."/>
            <person name="Petrus S."/>
            <person name="Munoz J.F."/>
            <person name="Poplawski S."/>
            <person name="Goldman W.E."/>
            <person name="Michael T."/>
            <person name="Cuomo C.A."/>
            <person name="Sil A."/>
            <person name="Beyhan S."/>
        </authorList>
    </citation>
    <scope>NUCLEOTIDE SEQUENCE [LARGE SCALE GENOMIC DNA]</scope>
    <source>
        <strain evidence="1 2">G184AR</strain>
    </source>
</reference>
<dbReference type="EMBL" id="JAEVHI010000002">
    <property type="protein sequence ID" value="KAG5300152.1"/>
    <property type="molecule type" value="Genomic_DNA"/>
</dbReference>
<organism evidence="1 2">
    <name type="scientific">Ajellomyces capsulatus</name>
    <name type="common">Darling's disease fungus</name>
    <name type="synonym">Histoplasma capsulatum</name>
    <dbReference type="NCBI Taxonomy" id="5037"/>
    <lineage>
        <taxon>Eukaryota</taxon>
        <taxon>Fungi</taxon>
        <taxon>Dikarya</taxon>
        <taxon>Ascomycota</taxon>
        <taxon>Pezizomycotina</taxon>
        <taxon>Eurotiomycetes</taxon>
        <taxon>Eurotiomycetidae</taxon>
        <taxon>Onygenales</taxon>
        <taxon>Ajellomycetaceae</taxon>
        <taxon>Histoplasma</taxon>
    </lineage>
</organism>
<sequence length="90" mass="10430">MYSAGKKEKKEKKSAMIDRWNWEKFPCLDCMHACFLCFEARIKRKGIKFNRQIGLDCTLSALALVWLAGPVVCCQQSAHYWSANEQLSLR</sequence>
<proteinExistence type="predicted"/>
<name>A0A8H8D444_AJECA</name>